<name>A0A5D3WH10_9BACT</name>
<accession>A0A5D3WH10</accession>
<keyword evidence="3" id="KW-1185">Reference proteome</keyword>
<proteinExistence type="predicted"/>
<sequence>MFWVRCVACLPLLLLLGAAPAAMTIDDFDNGLAACWQQKVFRGKTDYRIESDPSGGGWLRSEAAGTASALACKISFRPADWPVLSWRWKIDHVHPKGDARIRAGDDYPARVYVVFPHWFVPKTRALNYVWANRLPRGSFVPSPYTGNSVMIAVESGNDRAGQWIAERRNLLEDYRRAFGEDPPEAGAVAVMTDGDDTGGRVTAWYDAIRLLRD</sequence>
<dbReference type="OrthoDB" id="9775969at2"/>
<evidence type="ECO:0000313" key="2">
    <source>
        <dbReference type="EMBL" id="TYO96366.1"/>
    </source>
</evidence>
<evidence type="ECO:0000313" key="3">
    <source>
        <dbReference type="Proteomes" id="UP000324159"/>
    </source>
</evidence>
<dbReference type="EMBL" id="VNIB01000014">
    <property type="protein sequence ID" value="TYO96366.1"/>
    <property type="molecule type" value="Genomic_DNA"/>
</dbReference>
<comment type="caution">
    <text evidence="2">The sequence shown here is derived from an EMBL/GenBank/DDBJ whole genome shotgun (WGS) entry which is preliminary data.</text>
</comment>
<reference evidence="2 3" key="1">
    <citation type="submission" date="2019-07" db="EMBL/GenBank/DDBJ databases">
        <title>Genomic Encyclopedia of Type Strains, Phase IV (KMG-IV): sequencing the most valuable type-strain genomes for metagenomic binning, comparative biology and taxonomic classification.</title>
        <authorList>
            <person name="Goeker M."/>
        </authorList>
    </citation>
    <scope>NUCLEOTIDE SEQUENCE [LARGE SCALE GENOMIC DNA]</scope>
    <source>
        <strain evidence="2 3">SS015</strain>
    </source>
</reference>
<dbReference type="Proteomes" id="UP000324159">
    <property type="component" value="Unassembled WGS sequence"/>
</dbReference>
<feature type="signal peptide" evidence="1">
    <location>
        <begin position="1"/>
        <end position="21"/>
    </location>
</feature>
<feature type="chain" id="PRO_5023068490" evidence="1">
    <location>
        <begin position="22"/>
        <end position="213"/>
    </location>
</feature>
<dbReference type="InterPro" id="IPR021409">
    <property type="entry name" value="DUF3047"/>
</dbReference>
<organism evidence="2 3">
    <name type="scientific">Geothermobacter ehrlichii</name>
    <dbReference type="NCBI Taxonomy" id="213224"/>
    <lineage>
        <taxon>Bacteria</taxon>
        <taxon>Pseudomonadati</taxon>
        <taxon>Thermodesulfobacteriota</taxon>
        <taxon>Desulfuromonadia</taxon>
        <taxon>Desulfuromonadales</taxon>
        <taxon>Geothermobacteraceae</taxon>
        <taxon>Geothermobacter</taxon>
    </lineage>
</organism>
<dbReference type="RefSeq" id="WP_148896838.1">
    <property type="nucleotide sequence ID" value="NZ_VNIB01000014.1"/>
</dbReference>
<gene>
    <name evidence="2" type="ORF">EDC39_11472</name>
</gene>
<evidence type="ECO:0000256" key="1">
    <source>
        <dbReference type="SAM" id="SignalP"/>
    </source>
</evidence>
<dbReference type="AlphaFoldDB" id="A0A5D3WH10"/>
<keyword evidence="1" id="KW-0732">Signal</keyword>
<dbReference type="Pfam" id="PF11249">
    <property type="entry name" value="DUF3047"/>
    <property type="match status" value="1"/>
</dbReference>
<protein>
    <submittedName>
        <fullName evidence="2">DUF3047 family protein</fullName>
    </submittedName>
</protein>